<feature type="domain" description="C2" evidence="8">
    <location>
        <begin position="15"/>
        <end position="133"/>
    </location>
</feature>
<evidence type="ECO:0000256" key="1">
    <source>
        <dbReference type="ARBA" id="ARBA00004167"/>
    </source>
</evidence>
<gene>
    <name evidence="9" type="primary">Myof_3</name>
    <name evidence="9" type="ORF">BARMAR_R06794</name>
</gene>
<evidence type="ECO:0000256" key="4">
    <source>
        <dbReference type="ARBA" id="ARBA00022989"/>
    </source>
</evidence>
<dbReference type="CDD" id="cd04037">
    <property type="entry name" value="C2E_Ferlin"/>
    <property type="match status" value="1"/>
</dbReference>
<dbReference type="PANTHER" id="PTHR12546:SF34">
    <property type="entry name" value="FER-1-LIKE PROTEIN 5"/>
    <property type="match status" value="1"/>
</dbReference>
<feature type="non-terminal residue" evidence="9">
    <location>
        <position position="493"/>
    </location>
</feature>
<dbReference type="Gene3D" id="2.60.40.150">
    <property type="entry name" value="C2 domain"/>
    <property type="match status" value="2"/>
</dbReference>
<dbReference type="GO" id="GO:0016020">
    <property type="term" value="C:membrane"/>
    <property type="evidence" value="ECO:0007669"/>
    <property type="project" value="UniProtKB-SubCell"/>
</dbReference>
<dbReference type="InterPro" id="IPR032362">
    <property type="entry name" value="Ferlin_C"/>
</dbReference>
<dbReference type="SUPFAM" id="SSF49562">
    <property type="entry name" value="C2 domain (Calcium/lipid-binding domain, CaLB)"/>
    <property type="match status" value="2"/>
</dbReference>
<organism evidence="9 10">
    <name type="scientific">Baryphthengus martii</name>
    <name type="common">Rufous motmot</name>
    <dbReference type="NCBI Taxonomy" id="176943"/>
    <lineage>
        <taxon>Eukaryota</taxon>
        <taxon>Metazoa</taxon>
        <taxon>Chordata</taxon>
        <taxon>Craniata</taxon>
        <taxon>Vertebrata</taxon>
        <taxon>Euteleostomi</taxon>
        <taxon>Archelosauria</taxon>
        <taxon>Archosauria</taxon>
        <taxon>Dinosauria</taxon>
        <taxon>Saurischia</taxon>
        <taxon>Theropoda</taxon>
        <taxon>Coelurosauria</taxon>
        <taxon>Aves</taxon>
        <taxon>Neognathae</taxon>
        <taxon>Neoaves</taxon>
        <taxon>Telluraves</taxon>
        <taxon>Coraciimorphae</taxon>
        <taxon>Coraciiformes</taxon>
        <taxon>Momotidae</taxon>
        <taxon>Baryphthengus</taxon>
    </lineage>
</organism>
<sequence>GLFRIYPLPEDPETPPPPRHFQELPPSRPQKCLVRVYVVRAFDLPPRDRNGLCDPYIRVSLGTKTLGQRDQYVPNTLEPVFGRLFEVTGTIPLEKDLRVSLLDYDLVPPDQEIGTTTIDLENRLLSRFRAHCGLPTLYRTWRGSPRQRHPAAPRERLALHVLHAWHLVPQHLETRTLYNNTQPGLEQGKVQMWVDVFPASLGPPGPPVDITPRKPQRYELRCVVWNTRDVDFGDINLVGQQMSDIYVIGWLDGLEEQRQRTDIHYRSLQGDGAFNWRFVFPFEYQAAEQLCGRARYPRFPSSSPWQEHFWSLDETVLKVPPKLILQVWDNDKFSADDFLGVLELELTKLPRPAQQPQDCTLTPQGPPQRLWPWQEVQVPPSFSLFRQIRARGWWPCTVQEGGKRRLSGKLELSLELLTANEAEERPAGKGREEPNMYPTLSAPVRPEWSFLWVQAPLRALRYSLWRRHRCRLSLALATLLLLALLLTFIYAAP</sequence>
<keyword evidence="3" id="KW-0677">Repeat</keyword>
<evidence type="ECO:0000259" key="8">
    <source>
        <dbReference type="PROSITE" id="PS50004"/>
    </source>
</evidence>
<dbReference type="EMBL" id="VWZK01018910">
    <property type="protein sequence ID" value="NXG79227.1"/>
    <property type="molecule type" value="Genomic_DNA"/>
</dbReference>
<evidence type="ECO:0000313" key="10">
    <source>
        <dbReference type="Proteomes" id="UP000578343"/>
    </source>
</evidence>
<comment type="caution">
    <text evidence="9">The sequence shown here is derived from an EMBL/GenBank/DDBJ whole genome shotgun (WGS) entry which is preliminary data.</text>
</comment>
<dbReference type="GO" id="GO:0061025">
    <property type="term" value="P:membrane fusion"/>
    <property type="evidence" value="ECO:0007669"/>
    <property type="project" value="TreeGrafter"/>
</dbReference>
<accession>A0A7K9ER03</accession>
<reference evidence="9 10" key="1">
    <citation type="submission" date="2019-09" db="EMBL/GenBank/DDBJ databases">
        <title>Bird 10,000 Genomes (B10K) Project - Family phase.</title>
        <authorList>
            <person name="Zhang G."/>
        </authorList>
    </citation>
    <scope>NUCLEOTIDE SEQUENCE [LARGE SCALE GENOMIC DNA]</scope>
    <source>
        <strain evidence="9">B10K-DU-001-21</strain>
        <tissue evidence="9">Muscle</tissue>
    </source>
</reference>
<dbReference type="InterPro" id="IPR035892">
    <property type="entry name" value="C2_domain_sf"/>
</dbReference>
<evidence type="ECO:0000256" key="7">
    <source>
        <dbReference type="SAM" id="Phobius"/>
    </source>
</evidence>
<evidence type="ECO:0000256" key="6">
    <source>
        <dbReference type="SAM" id="MobiDB-lite"/>
    </source>
</evidence>
<evidence type="ECO:0000256" key="3">
    <source>
        <dbReference type="ARBA" id="ARBA00022737"/>
    </source>
</evidence>
<protein>
    <submittedName>
        <fullName evidence="9">MYOF protein</fullName>
    </submittedName>
</protein>
<dbReference type="InterPro" id="IPR037725">
    <property type="entry name" value="C2F_Ferlin"/>
</dbReference>
<feature type="transmembrane region" description="Helical" evidence="7">
    <location>
        <begin position="472"/>
        <end position="492"/>
    </location>
</feature>
<evidence type="ECO:0000256" key="5">
    <source>
        <dbReference type="ARBA" id="ARBA00023136"/>
    </source>
</evidence>
<keyword evidence="4 7" id="KW-1133">Transmembrane helix</keyword>
<dbReference type="InterPro" id="IPR037724">
    <property type="entry name" value="C2E_Ferlin"/>
</dbReference>
<proteinExistence type="predicted"/>
<feature type="non-terminal residue" evidence="9">
    <location>
        <position position="1"/>
    </location>
</feature>
<dbReference type="AlphaFoldDB" id="A0A7K9ER03"/>
<dbReference type="GO" id="GO:0007009">
    <property type="term" value="P:plasma membrane organization"/>
    <property type="evidence" value="ECO:0007669"/>
    <property type="project" value="TreeGrafter"/>
</dbReference>
<dbReference type="PROSITE" id="PS50004">
    <property type="entry name" value="C2"/>
    <property type="match status" value="2"/>
</dbReference>
<keyword evidence="10" id="KW-1185">Reference proteome</keyword>
<dbReference type="CDD" id="cd08374">
    <property type="entry name" value="C2F_Ferlin"/>
    <property type="match status" value="1"/>
</dbReference>
<dbReference type="Pfam" id="PF00168">
    <property type="entry name" value="C2"/>
    <property type="match status" value="2"/>
</dbReference>
<dbReference type="SMART" id="SM00239">
    <property type="entry name" value="C2"/>
    <property type="match status" value="2"/>
</dbReference>
<dbReference type="PANTHER" id="PTHR12546">
    <property type="entry name" value="FER-1-LIKE"/>
    <property type="match status" value="1"/>
</dbReference>
<dbReference type="OrthoDB" id="270970at2759"/>
<dbReference type="Pfam" id="PF16165">
    <property type="entry name" value="Ferlin_C"/>
    <property type="match status" value="1"/>
</dbReference>
<dbReference type="InterPro" id="IPR037721">
    <property type="entry name" value="Ferlin"/>
</dbReference>
<name>A0A7K9ER03_BARMA</name>
<dbReference type="InterPro" id="IPR000008">
    <property type="entry name" value="C2_dom"/>
</dbReference>
<keyword evidence="5 7" id="KW-0472">Membrane</keyword>
<evidence type="ECO:0000313" key="9">
    <source>
        <dbReference type="EMBL" id="NXG79227.1"/>
    </source>
</evidence>
<dbReference type="Proteomes" id="UP000578343">
    <property type="component" value="Unassembled WGS sequence"/>
</dbReference>
<feature type="domain" description="C2" evidence="8">
    <location>
        <begin position="200"/>
        <end position="361"/>
    </location>
</feature>
<keyword evidence="2 7" id="KW-0812">Transmembrane</keyword>
<feature type="region of interest" description="Disordered" evidence="6">
    <location>
        <begin position="1"/>
        <end position="25"/>
    </location>
</feature>
<comment type="subcellular location">
    <subcellularLocation>
        <location evidence="1">Membrane</location>
        <topology evidence="1">Single-pass membrane protein</topology>
    </subcellularLocation>
</comment>
<evidence type="ECO:0000256" key="2">
    <source>
        <dbReference type="ARBA" id="ARBA00022692"/>
    </source>
</evidence>